<dbReference type="STRING" id="483547.GSUB_12715"/>
<dbReference type="GO" id="GO:0043952">
    <property type="term" value="P:protein transport by the Sec complex"/>
    <property type="evidence" value="ECO:0007669"/>
    <property type="project" value="UniProtKB-UniRule"/>
</dbReference>
<dbReference type="Proteomes" id="UP000035036">
    <property type="component" value="Chromosome"/>
</dbReference>
<dbReference type="PANTHER" id="PTHR33910:SF1">
    <property type="entry name" value="PROTEIN TRANSLOCASE SUBUNIT SECE"/>
    <property type="match status" value="1"/>
</dbReference>
<name>A0A0B5FGJ1_9BACT</name>
<dbReference type="AlphaFoldDB" id="A0A0B5FGJ1"/>
<proteinExistence type="inferred from homology"/>
<dbReference type="EMBL" id="CP010311">
    <property type="protein sequence ID" value="AJF07252.1"/>
    <property type="molecule type" value="Genomic_DNA"/>
</dbReference>
<evidence type="ECO:0000256" key="6">
    <source>
        <dbReference type="ARBA" id="ARBA00022989"/>
    </source>
</evidence>
<dbReference type="KEGG" id="gsb:GSUB_12715"/>
<dbReference type="PANTHER" id="PTHR33910">
    <property type="entry name" value="PROTEIN TRANSLOCASE SUBUNIT SECE"/>
    <property type="match status" value="1"/>
</dbReference>
<keyword evidence="3 9" id="KW-1003">Cell membrane</keyword>
<dbReference type="InterPro" id="IPR038379">
    <property type="entry name" value="SecE_sf"/>
</dbReference>
<evidence type="ECO:0000256" key="5">
    <source>
        <dbReference type="ARBA" id="ARBA00022927"/>
    </source>
</evidence>
<dbReference type="InterPro" id="IPR001901">
    <property type="entry name" value="Translocase_SecE/Sec61-g"/>
</dbReference>
<evidence type="ECO:0000256" key="8">
    <source>
        <dbReference type="ARBA" id="ARBA00023136"/>
    </source>
</evidence>
<evidence type="ECO:0000256" key="1">
    <source>
        <dbReference type="ARBA" id="ARBA00004370"/>
    </source>
</evidence>
<dbReference type="OrthoDB" id="9812738at2"/>
<evidence type="ECO:0000256" key="9">
    <source>
        <dbReference type="HAMAP-Rule" id="MF_00422"/>
    </source>
</evidence>
<gene>
    <name evidence="9" type="primary">secE</name>
    <name evidence="10" type="ORF">GSUB_12715</name>
</gene>
<reference evidence="10 11" key="1">
    <citation type="journal article" date="2015" name="Genome Announc.">
        <title>Genomes of Geoalkalibacter ferrihydriticus Z-0531T and Geoalkalibacter subterraneus Red1T, Two Haloalkaliphilic Metal-Reducing Deltaproteobacteria.</title>
        <authorList>
            <person name="Badalamenti J.P."/>
            <person name="Krajmalnik-Brown R."/>
            <person name="Torres C.I."/>
            <person name="Bond D.R."/>
        </authorList>
    </citation>
    <scope>NUCLEOTIDE SEQUENCE [LARGE SCALE GENOMIC DNA]</scope>
    <source>
        <strain evidence="10 11">Red1</strain>
    </source>
</reference>
<comment type="similarity">
    <text evidence="9">Belongs to the SecE/SEC61-gamma family.</text>
</comment>
<dbReference type="GO" id="GO:0009306">
    <property type="term" value="P:protein secretion"/>
    <property type="evidence" value="ECO:0007669"/>
    <property type="project" value="UniProtKB-UniRule"/>
</dbReference>
<dbReference type="InterPro" id="IPR005807">
    <property type="entry name" value="SecE_bac"/>
</dbReference>
<feature type="transmembrane region" description="Helical" evidence="9">
    <location>
        <begin position="28"/>
        <end position="52"/>
    </location>
</feature>
<evidence type="ECO:0000256" key="2">
    <source>
        <dbReference type="ARBA" id="ARBA00022448"/>
    </source>
</evidence>
<evidence type="ECO:0000256" key="3">
    <source>
        <dbReference type="ARBA" id="ARBA00022475"/>
    </source>
</evidence>
<organism evidence="10 11">
    <name type="scientific">Geoalkalibacter subterraneus</name>
    <dbReference type="NCBI Taxonomy" id="483547"/>
    <lineage>
        <taxon>Bacteria</taxon>
        <taxon>Pseudomonadati</taxon>
        <taxon>Thermodesulfobacteriota</taxon>
        <taxon>Desulfuromonadia</taxon>
        <taxon>Desulfuromonadales</taxon>
        <taxon>Geoalkalibacteraceae</taxon>
        <taxon>Geoalkalibacter</taxon>
    </lineage>
</organism>
<evidence type="ECO:0000313" key="11">
    <source>
        <dbReference type="Proteomes" id="UP000035036"/>
    </source>
</evidence>
<evidence type="ECO:0000313" key="10">
    <source>
        <dbReference type="EMBL" id="AJF07252.1"/>
    </source>
</evidence>
<dbReference type="NCBIfam" id="TIGR00964">
    <property type="entry name" value="secE_bact"/>
    <property type="match status" value="1"/>
</dbReference>
<dbReference type="HAMAP" id="MF_00422">
    <property type="entry name" value="SecE"/>
    <property type="match status" value="1"/>
</dbReference>
<sequence length="61" mass="6930">MFKNVSEFLAHVKSELKKVTWPTRKETYASTSVVILLVIFIAVFLGAVDWMLSNVVKMLLS</sequence>
<keyword evidence="8 9" id="KW-0472">Membrane</keyword>
<keyword evidence="2 9" id="KW-0813">Transport</keyword>
<dbReference type="GO" id="GO:0065002">
    <property type="term" value="P:intracellular protein transmembrane transport"/>
    <property type="evidence" value="ECO:0007669"/>
    <property type="project" value="UniProtKB-UniRule"/>
</dbReference>
<keyword evidence="7 9" id="KW-0811">Translocation</keyword>
<dbReference type="GO" id="GO:0008320">
    <property type="term" value="F:protein transmembrane transporter activity"/>
    <property type="evidence" value="ECO:0007669"/>
    <property type="project" value="UniProtKB-UniRule"/>
</dbReference>
<comment type="function">
    <text evidence="9">Essential subunit of the Sec protein translocation channel SecYEG. Clamps together the 2 halves of SecY. May contact the channel plug during translocation.</text>
</comment>
<dbReference type="GO" id="GO:0005886">
    <property type="term" value="C:plasma membrane"/>
    <property type="evidence" value="ECO:0007669"/>
    <property type="project" value="UniProtKB-SubCell"/>
</dbReference>
<comment type="subcellular location">
    <subcellularLocation>
        <location evidence="9">Cell membrane</location>
        <topology evidence="9">Single-pass membrane protein</topology>
    </subcellularLocation>
    <subcellularLocation>
        <location evidence="1">Membrane</location>
    </subcellularLocation>
</comment>
<keyword evidence="4 9" id="KW-0812">Transmembrane</keyword>
<accession>A0A0B5FGJ1</accession>
<keyword evidence="11" id="KW-1185">Reference proteome</keyword>
<keyword evidence="6 9" id="KW-1133">Transmembrane helix</keyword>
<dbReference type="HOGENOM" id="CLU_113663_8_0_7"/>
<dbReference type="RefSeq" id="WP_040201111.1">
    <property type="nucleotide sequence ID" value="NZ_CP010311.1"/>
</dbReference>
<dbReference type="Gene3D" id="1.20.5.1030">
    <property type="entry name" value="Preprotein translocase secy subunit"/>
    <property type="match status" value="1"/>
</dbReference>
<keyword evidence="5 9" id="KW-0653">Protein transport</keyword>
<evidence type="ECO:0000256" key="4">
    <source>
        <dbReference type="ARBA" id="ARBA00022692"/>
    </source>
</evidence>
<dbReference type="GO" id="GO:0006605">
    <property type="term" value="P:protein targeting"/>
    <property type="evidence" value="ECO:0007669"/>
    <property type="project" value="UniProtKB-UniRule"/>
</dbReference>
<protein>
    <recommendedName>
        <fullName evidence="9">Protein translocase subunit SecE</fullName>
    </recommendedName>
</protein>
<dbReference type="Pfam" id="PF00584">
    <property type="entry name" value="SecE"/>
    <property type="match status" value="1"/>
</dbReference>
<evidence type="ECO:0000256" key="7">
    <source>
        <dbReference type="ARBA" id="ARBA00023010"/>
    </source>
</evidence>
<comment type="subunit">
    <text evidence="9">Component of the Sec protein translocase complex. Heterotrimer consisting of SecY, SecE and SecG subunits. The heterotrimers can form oligomers, although 1 heterotrimer is thought to be able to translocate proteins. Interacts with the ribosome. Interacts with SecDF, and other proteins may be involved. Interacts with SecA.</text>
</comment>